<protein>
    <submittedName>
        <fullName evidence="2">Uncharacterized protein</fullName>
    </submittedName>
</protein>
<evidence type="ECO:0000313" key="3">
    <source>
        <dbReference type="Proteomes" id="UP000675994"/>
    </source>
</evidence>
<dbReference type="RefSeq" id="WP_212574936.1">
    <property type="nucleotide sequence ID" value="NZ_CP063367.1"/>
</dbReference>
<dbReference type="EMBL" id="CP063367">
    <property type="protein sequence ID" value="QUM69471.1"/>
    <property type="molecule type" value="Genomic_DNA"/>
</dbReference>
<gene>
    <name evidence="2" type="ORF">IPU22_00465</name>
</gene>
<dbReference type="AlphaFoldDB" id="A0AAQ0IGA2"/>
<accession>A0AAQ0IGA2</accession>
<keyword evidence="1" id="KW-1133">Transmembrane helix</keyword>
<feature type="transmembrane region" description="Helical" evidence="1">
    <location>
        <begin position="12"/>
        <end position="30"/>
    </location>
</feature>
<organism evidence="2 3">
    <name type="scientific">Staphylococcus delphini</name>
    <dbReference type="NCBI Taxonomy" id="53344"/>
    <lineage>
        <taxon>Bacteria</taxon>
        <taxon>Bacillati</taxon>
        <taxon>Bacillota</taxon>
        <taxon>Bacilli</taxon>
        <taxon>Bacillales</taxon>
        <taxon>Staphylococcaceae</taxon>
        <taxon>Staphylococcus</taxon>
        <taxon>Staphylococcus intermedius group</taxon>
    </lineage>
</organism>
<feature type="transmembrane region" description="Helical" evidence="1">
    <location>
        <begin position="36"/>
        <end position="54"/>
    </location>
</feature>
<dbReference type="Proteomes" id="UP000675994">
    <property type="component" value="Chromosome"/>
</dbReference>
<sequence length="61" mass="6945">MCEKPQMAHNEIFNIVLIVLGILAFVIFYFVFDAGYLLSFIIGFAPIIVGIVNLKEIRKKN</sequence>
<reference evidence="2" key="1">
    <citation type="journal article" date="2021" name="Front. Microbiol.">
        <title>Presence and Characterization of a Novel cfr-Carrying Tn558 Transposon Derivative in Staphylococcus delphini Isolated From Retail Food.</title>
        <authorList>
            <person name="Zhang F."/>
            <person name="Wu S."/>
            <person name="Huang J."/>
            <person name="Yang R."/>
            <person name="Zhang J."/>
            <person name="Lei T."/>
            <person name="Dai J."/>
            <person name="Ding Y."/>
            <person name="Xue L."/>
            <person name="Wang J."/>
            <person name="Chen M."/>
            <person name="Wu Q."/>
        </authorList>
    </citation>
    <scope>NUCLEOTIDE SEQUENCE</scope>
    <source>
        <strain evidence="2">2794-1</strain>
    </source>
</reference>
<evidence type="ECO:0000313" key="2">
    <source>
        <dbReference type="EMBL" id="QUM69471.1"/>
    </source>
</evidence>
<keyword evidence="1" id="KW-0472">Membrane</keyword>
<keyword evidence="1" id="KW-0812">Transmembrane</keyword>
<name>A0AAQ0IGA2_9STAP</name>
<proteinExistence type="predicted"/>
<evidence type="ECO:0000256" key="1">
    <source>
        <dbReference type="SAM" id="Phobius"/>
    </source>
</evidence>